<name>A0A4C1YRG7_EUMVA</name>
<organism evidence="1 2">
    <name type="scientific">Eumeta variegata</name>
    <name type="common">Bagworm moth</name>
    <name type="synonym">Eumeta japonica</name>
    <dbReference type="NCBI Taxonomy" id="151549"/>
    <lineage>
        <taxon>Eukaryota</taxon>
        <taxon>Metazoa</taxon>
        <taxon>Ecdysozoa</taxon>
        <taxon>Arthropoda</taxon>
        <taxon>Hexapoda</taxon>
        <taxon>Insecta</taxon>
        <taxon>Pterygota</taxon>
        <taxon>Neoptera</taxon>
        <taxon>Endopterygota</taxon>
        <taxon>Lepidoptera</taxon>
        <taxon>Glossata</taxon>
        <taxon>Ditrysia</taxon>
        <taxon>Tineoidea</taxon>
        <taxon>Psychidae</taxon>
        <taxon>Oiketicinae</taxon>
        <taxon>Eumeta</taxon>
    </lineage>
</organism>
<reference evidence="1 2" key="1">
    <citation type="journal article" date="2019" name="Commun. Biol.">
        <title>The bagworm genome reveals a unique fibroin gene that provides high tensile strength.</title>
        <authorList>
            <person name="Kono N."/>
            <person name="Nakamura H."/>
            <person name="Ohtoshi R."/>
            <person name="Tomita M."/>
            <person name="Numata K."/>
            <person name="Arakawa K."/>
        </authorList>
    </citation>
    <scope>NUCLEOTIDE SEQUENCE [LARGE SCALE GENOMIC DNA]</scope>
</reference>
<sequence length="109" mass="12707">MNERNGRIAKPTFRAMVALSPLEERMHRSLCPVRRWCISVEEASTLTLLLCRLLPLDDFLERDSYPLPHAIVADHRSHDGRYAPHRILYSADDLYAENDLVGPRMNRHR</sequence>
<protein>
    <submittedName>
        <fullName evidence="1">Uncharacterized protein</fullName>
    </submittedName>
</protein>
<keyword evidence="2" id="KW-1185">Reference proteome</keyword>
<proteinExistence type="predicted"/>
<comment type="caution">
    <text evidence="1">The sequence shown here is derived from an EMBL/GenBank/DDBJ whole genome shotgun (WGS) entry which is preliminary data.</text>
</comment>
<dbReference type="Proteomes" id="UP000299102">
    <property type="component" value="Unassembled WGS sequence"/>
</dbReference>
<evidence type="ECO:0000313" key="1">
    <source>
        <dbReference type="EMBL" id="GBP78718.1"/>
    </source>
</evidence>
<accession>A0A4C1YRG7</accession>
<dbReference type="EMBL" id="BGZK01001382">
    <property type="protein sequence ID" value="GBP78718.1"/>
    <property type="molecule type" value="Genomic_DNA"/>
</dbReference>
<dbReference type="AlphaFoldDB" id="A0A4C1YRG7"/>
<evidence type="ECO:0000313" key="2">
    <source>
        <dbReference type="Proteomes" id="UP000299102"/>
    </source>
</evidence>
<gene>
    <name evidence="1" type="ORF">EVAR_65462_1</name>
</gene>